<dbReference type="PANTHER" id="PTHR33086">
    <property type="entry name" value="OS05G0468200 PROTEIN-RELATED"/>
    <property type="match status" value="1"/>
</dbReference>
<name>A0A0E0CTZ1_9ORYZ</name>
<protein>
    <recommendedName>
        <fullName evidence="1">DUF1618 domain-containing protein</fullName>
    </recommendedName>
</protein>
<evidence type="ECO:0000313" key="3">
    <source>
        <dbReference type="Proteomes" id="UP000008021"/>
    </source>
</evidence>
<dbReference type="Proteomes" id="UP000008021">
    <property type="component" value="Chromosome 3"/>
</dbReference>
<dbReference type="PANTHER" id="PTHR33086:SF51">
    <property type="entry name" value="OS06G0307900 PROTEIN"/>
    <property type="match status" value="1"/>
</dbReference>
<dbReference type="eggNOG" id="ENOG502R1VC">
    <property type="taxonomic scope" value="Eukaryota"/>
</dbReference>
<dbReference type="STRING" id="40149.A0A0E0CTZ1"/>
<reference evidence="2" key="2">
    <citation type="submission" date="2018-05" db="EMBL/GenBank/DDBJ databases">
        <title>OmerRS3 (Oryza meridionalis Reference Sequence Version 3).</title>
        <authorList>
            <person name="Zhang J."/>
            <person name="Kudrna D."/>
            <person name="Lee S."/>
            <person name="Talag J."/>
            <person name="Welchert J."/>
            <person name="Wing R.A."/>
        </authorList>
    </citation>
    <scope>NUCLEOTIDE SEQUENCE [LARGE SCALE GENOMIC DNA]</scope>
    <source>
        <strain evidence="2">cv. OR44</strain>
    </source>
</reference>
<proteinExistence type="predicted"/>
<dbReference type="InterPro" id="IPR011676">
    <property type="entry name" value="DUF1618"/>
</dbReference>
<keyword evidence="3" id="KW-1185">Reference proteome</keyword>
<dbReference type="HOGENOM" id="CLU_028076_0_0_1"/>
<feature type="domain" description="DUF1618" evidence="1">
    <location>
        <begin position="201"/>
        <end position="320"/>
    </location>
</feature>
<evidence type="ECO:0000259" key="1">
    <source>
        <dbReference type="Pfam" id="PF07762"/>
    </source>
</evidence>
<accession>A0A0E0CTZ1</accession>
<organism evidence="2">
    <name type="scientific">Oryza meridionalis</name>
    <dbReference type="NCBI Taxonomy" id="40149"/>
    <lineage>
        <taxon>Eukaryota</taxon>
        <taxon>Viridiplantae</taxon>
        <taxon>Streptophyta</taxon>
        <taxon>Embryophyta</taxon>
        <taxon>Tracheophyta</taxon>
        <taxon>Spermatophyta</taxon>
        <taxon>Magnoliopsida</taxon>
        <taxon>Liliopsida</taxon>
        <taxon>Poales</taxon>
        <taxon>Poaceae</taxon>
        <taxon>BOP clade</taxon>
        <taxon>Oryzoideae</taxon>
        <taxon>Oryzeae</taxon>
        <taxon>Oryzinae</taxon>
        <taxon>Oryza</taxon>
    </lineage>
</organism>
<dbReference type="EnsemblPlants" id="OMERI03G00750.1">
    <property type="protein sequence ID" value="OMERI03G00750.1"/>
    <property type="gene ID" value="OMERI03G00750"/>
</dbReference>
<dbReference type="Gramene" id="OMERI03G00750.1">
    <property type="protein sequence ID" value="OMERI03G00750.1"/>
    <property type="gene ID" value="OMERI03G00750"/>
</dbReference>
<sequence length="326" mass="35940">MASSSSSPPSWVVFSRVAFVSDEVVPGDVTFTLSQAPLVSHLTIGRRLLPEAITHSDPNNPSIIAVDPSGGLFLVQVILRKASSVSPISVRVPGFAATVSSSPFVASYIIVDQINNIARCLPNSEILAYPANAGILFIPSNTGGRFVVAQIRLMDGGGNRVSLLRFESHVGRWSMDRIRLPTTLDRLNPDCVLSHNGRLWWVDLSYGLISWDPLIKPPALSFIQLPPGKSLPARDPEPPDIHRHRFVKVSGGNLRFVDMDHRNVDNLGMRNLSVWTLVAQADNSDSTQWVPNYNKTFQQIWGLKDYKIARLPKTLPVLAFFHPKAP</sequence>
<reference evidence="2" key="1">
    <citation type="submission" date="2015-04" db="UniProtKB">
        <authorList>
            <consortium name="EnsemblPlants"/>
        </authorList>
    </citation>
    <scope>IDENTIFICATION</scope>
</reference>
<dbReference type="Pfam" id="PF07762">
    <property type="entry name" value="DUF1618"/>
    <property type="match status" value="1"/>
</dbReference>
<dbReference type="AlphaFoldDB" id="A0A0E0CTZ1"/>
<evidence type="ECO:0000313" key="2">
    <source>
        <dbReference type="EnsemblPlants" id="OMERI03G00750.1"/>
    </source>
</evidence>